<evidence type="ECO:0000256" key="1">
    <source>
        <dbReference type="SAM" id="MobiDB-lite"/>
    </source>
</evidence>
<evidence type="ECO:0000313" key="3">
    <source>
        <dbReference type="Proteomes" id="UP001431209"/>
    </source>
</evidence>
<accession>A0AAW2YPL6</accession>
<dbReference type="EMBL" id="JAOPGA020000467">
    <property type="protein sequence ID" value="KAL0478770.1"/>
    <property type="molecule type" value="Genomic_DNA"/>
</dbReference>
<feature type="compositionally biased region" description="Basic residues" evidence="1">
    <location>
        <begin position="8"/>
        <end position="24"/>
    </location>
</feature>
<dbReference type="GO" id="GO:0008233">
    <property type="term" value="F:peptidase activity"/>
    <property type="evidence" value="ECO:0007669"/>
    <property type="project" value="UniProtKB-KW"/>
</dbReference>
<feature type="region of interest" description="Disordered" evidence="1">
    <location>
        <begin position="1"/>
        <end position="47"/>
    </location>
</feature>
<reference evidence="2 3" key="1">
    <citation type="submission" date="2024-03" db="EMBL/GenBank/DDBJ databases">
        <title>The Acrasis kona genome and developmental transcriptomes reveal deep origins of eukaryotic multicellular pathways.</title>
        <authorList>
            <person name="Sheikh S."/>
            <person name="Fu C.-J."/>
            <person name="Brown M.W."/>
            <person name="Baldauf S.L."/>
        </authorList>
    </citation>
    <scope>NUCLEOTIDE SEQUENCE [LARGE SCALE GENOMIC DNA]</scope>
    <source>
        <strain evidence="2 3">ATCC MYA-3509</strain>
    </source>
</reference>
<dbReference type="AlphaFoldDB" id="A0AAW2YPL6"/>
<keyword evidence="2" id="KW-0808">Transferase</keyword>
<keyword evidence="2" id="KW-0378">Hydrolase</keyword>
<dbReference type="GO" id="GO:0016740">
    <property type="term" value="F:transferase activity"/>
    <property type="evidence" value="ECO:0007669"/>
    <property type="project" value="UniProtKB-KW"/>
</dbReference>
<evidence type="ECO:0000313" key="2">
    <source>
        <dbReference type="EMBL" id="KAL0478770.1"/>
    </source>
</evidence>
<sequence length="190" mass="21478">MSKSSSSRQKHKKRKTPKTKRIQKKTTQSNVVEHTNSDSDIKQPSVDKPPPILGIFVPIDFNRTYDDQFALSCTLKEKANSFVSNFFKLKQKLTDLKMFEKLIGLDVEIPKEVNNSRDTLSDIESSQGGGSRTDTFLSSQEDLSAEEDAGDDDFCPKVNTKNSMSTLSRSQYKRLSKNIAEEKIQKSFNS</sequence>
<feature type="compositionally biased region" description="Acidic residues" evidence="1">
    <location>
        <begin position="143"/>
        <end position="153"/>
    </location>
</feature>
<feature type="compositionally biased region" description="Polar residues" evidence="1">
    <location>
        <begin position="159"/>
        <end position="170"/>
    </location>
</feature>
<comment type="caution">
    <text evidence="2">The sequence shown here is derived from an EMBL/GenBank/DDBJ whole genome shotgun (WGS) entry which is preliminary data.</text>
</comment>
<proteinExistence type="predicted"/>
<feature type="region of interest" description="Disordered" evidence="1">
    <location>
        <begin position="118"/>
        <end position="170"/>
    </location>
</feature>
<organism evidence="2 3">
    <name type="scientific">Acrasis kona</name>
    <dbReference type="NCBI Taxonomy" id="1008807"/>
    <lineage>
        <taxon>Eukaryota</taxon>
        <taxon>Discoba</taxon>
        <taxon>Heterolobosea</taxon>
        <taxon>Tetramitia</taxon>
        <taxon>Eutetramitia</taxon>
        <taxon>Acrasidae</taxon>
        <taxon>Acrasis</taxon>
    </lineage>
</organism>
<dbReference type="GO" id="GO:0006508">
    <property type="term" value="P:proteolysis"/>
    <property type="evidence" value="ECO:0007669"/>
    <property type="project" value="UniProtKB-KW"/>
</dbReference>
<feature type="compositionally biased region" description="Polar residues" evidence="1">
    <location>
        <begin position="118"/>
        <end position="142"/>
    </location>
</feature>
<name>A0AAW2YPL6_9EUKA</name>
<dbReference type="Proteomes" id="UP001431209">
    <property type="component" value="Unassembled WGS sequence"/>
</dbReference>
<keyword evidence="3" id="KW-1185">Reference proteome</keyword>
<gene>
    <name evidence="2" type="ORF">AKO1_008356</name>
</gene>
<keyword evidence="2" id="KW-0645">Protease</keyword>
<protein>
    <submittedName>
        <fullName evidence="2">Adenosine monophosphate-protein transferase and cysteine protease</fullName>
    </submittedName>
</protein>